<dbReference type="EMBL" id="MTKT01000666">
    <property type="protein sequence ID" value="OWM89427.1"/>
    <property type="molecule type" value="Genomic_DNA"/>
</dbReference>
<comment type="caution">
    <text evidence="1">The sequence shown here is derived from an EMBL/GenBank/DDBJ whole genome shotgun (WGS) entry which is preliminary data.</text>
</comment>
<proteinExistence type="predicted"/>
<name>A0A218XWI9_PUNGR</name>
<accession>A0A218XWI9</accession>
<gene>
    <name evidence="1" type="ORF">CDL15_Pgr024175</name>
</gene>
<reference evidence="2" key="1">
    <citation type="journal article" date="2017" name="Plant J.">
        <title>The pomegranate (Punica granatum L.) genome and the genomics of punicalagin biosynthesis.</title>
        <authorList>
            <person name="Qin G."/>
            <person name="Xu C."/>
            <person name="Ming R."/>
            <person name="Tang H."/>
            <person name="Guyot R."/>
            <person name="Kramer E.M."/>
            <person name="Hu Y."/>
            <person name="Yi X."/>
            <person name="Qi Y."/>
            <person name="Xu X."/>
            <person name="Gao Z."/>
            <person name="Pan H."/>
            <person name="Jian J."/>
            <person name="Tian Y."/>
            <person name="Yue Z."/>
            <person name="Xu Y."/>
        </authorList>
    </citation>
    <scope>NUCLEOTIDE SEQUENCE [LARGE SCALE GENOMIC DNA]</scope>
    <source>
        <strain evidence="2">cv. Dabenzi</strain>
    </source>
</reference>
<dbReference type="Proteomes" id="UP000197138">
    <property type="component" value="Unassembled WGS sequence"/>
</dbReference>
<organism evidence="1 2">
    <name type="scientific">Punica granatum</name>
    <name type="common">Pomegranate</name>
    <dbReference type="NCBI Taxonomy" id="22663"/>
    <lineage>
        <taxon>Eukaryota</taxon>
        <taxon>Viridiplantae</taxon>
        <taxon>Streptophyta</taxon>
        <taxon>Embryophyta</taxon>
        <taxon>Tracheophyta</taxon>
        <taxon>Spermatophyta</taxon>
        <taxon>Magnoliopsida</taxon>
        <taxon>eudicotyledons</taxon>
        <taxon>Gunneridae</taxon>
        <taxon>Pentapetalae</taxon>
        <taxon>rosids</taxon>
        <taxon>malvids</taxon>
        <taxon>Myrtales</taxon>
        <taxon>Lythraceae</taxon>
        <taxon>Punica</taxon>
    </lineage>
</organism>
<dbReference type="AlphaFoldDB" id="A0A218XWI9"/>
<evidence type="ECO:0000313" key="2">
    <source>
        <dbReference type="Proteomes" id="UP000197138"/>
    </source>
</evidence>
<protein>
    <submittedName>
        <fullName evidence="1">Uncharacterized protein</fullName>
    </submittedName>
</protein>
<sequence length="56" mass="5793">MAEVNMKSAYGTKFKAGGSKAADTIVTNTAIESTVTELRNLSGFGALKSSIILVAQ</sequence>
<evidence type="ECO:0000313" key="1">
    <source>
        <dbReference type="EMBL" id="OWM89427.1"/>
    </source>
</evidence>